<feature type="compositionally biased region" description="Basic residues" evidence="1">
    <location>
        <begin position="36"/>
        <end position="46"/>
    </location>
</feature>
<evidence type="ECO:0000313" key="3">
    <source>
        <dbReference type="WBParaSite" id="nRc.2.0.1.t17092-RA"/>
    </source>
</evidence>
<accession>A0A915ISS8</accession>
<sequence>MHELLTIIPCLPEIYSRSLTERQMAPRGRTSIKEEKRKRRERRRKTTKWERRRKEDGKLGFYDV</sequence>
<evidence type="ECO:0000313" key="2">
    <source>
        <dbReference type="Proteomes" id="UP000887565"/>
    </source>
</evidence>
<reference evidence="3" key="1">
    <citation type="submission" date="2022-11" db="UniProtKB">
        <authorList>
            <consortium name="WormBaseParasite"/>
        </authorList>
    </citation>
    <scope>IDENTIFICATION</scope>
</reference>
<dbReference type="Proteomes" id="UP000887565">
    <property type="component" value="Unplaced"/>
</dbReference>
<name>A0A915ISS8_ROMCU</name>
<dbReference type="WBParaSite" id="nRc.2.0.1.t17092-RA">
    <property type="protein sequence ID" value="nRc.2.0.1.t17092-RA"/>
    <property type="gene ID" value="nRc.2.0.1.g17092"/>
</dbReference>
<evidence type="ECO:0000256" key="1">
    <source>
        <dbReference type="SAM" id="MobiDB-lite"/>
    </source>
</evidence>
<dbReference type="AlphaFoldDB" id="A0A915ISS8"/>
<keyword evidence="2" id="KW-1185">Reference proteome</keyword>
<organism evidence="2 3">
    <name type="scientific">Romanomermis culicivorax</name>
    <name type="common">Nematode worm</name>
    <dbReference type="NCBI Taxonomy" id="13658"/>
    <lineage>
        <taxon>Eukaryota</taxon>
        <taxon>Metazoa</taxon>
        <taxon>Ecdysozoa</taxon>
        <taxon>Nematoda</taxon>
        <taxon>Enoplea</taxon>
        <taxon>Dorylaimia</taxon>
        <taxon>Mermithida</taxon>
        <taxon>Mermithoidea</taxon>
        <taxon>Mermithidae</taxon>
        <taxon>Romanomermis</taxon>
    </lineage>
</organism>
<feature type="region of interest" description="Disordered" evidence="1">
    <location>
        <begin position="22"/>
        <end position="64"/>
    </location>
</feature>
<proteinExistence type="predicted"/>
<feature type="compositionally biased region" description="Basic and acidic residues" evidence="1">
    <location>
        <begin position="47"/>
        <end position="58"/>
    </location>
</feature>
<protein>
    <submittedName>
        <fullName evidence="3">Uncharacterized protein</fullName>
    </submittedName>
</protein>